<keyword evidence="3" id="KW-1185">Reference proteome</keyword>
<proteinExistence type="predicted"/>
<dbReference type="KEGG" id="apak:AP3564_01720"/>
<protein>
    <submittedName>
        <fullName evidence="2">Uncharacterized protein</fullName>
    </submittedName>
</protein>
<dbReference type="EMBL" id="LWBR01000062">
    <property type="protein sequence ID" value="KZN95181.1"/>
    <property type="molecule type" value="Genomic_DNA"/>
</dbReference>
<evidence type="ECO:0000313" key="4">
    <source>
        <dbReference type="Proteomes" id="UP000214606"/>
    </source>
</evidence>
<name>A0A165WPX0_9BACI</name>
<evidence type="ECO:0000313" key="2">
    <source>
        <dbReference type="EMBL" id="KZN95181.1"/>
    </source>
</evidence>
<dbReference type="AlphaFoldDB" id="A0A165WPX0"/>
<organism evidence="2 3">
    <name type="scientific">Aeribacillus pallidus</name>
    <dbReference type="NCBI Taxonomy" id="33936"/>
    <lineage>
        <taxon>Bacteria</taxon>
        <taxon>Bacillati</taxon>
        <taxon>Bacillota</taxon>
        <taxon>Bacilli</taxon>
        <taxon>Bacillales</taxon>
        <taxon>Bacillaceae</taxon>
        <taxon>Aeribacillus</taxon>
    </lineage>
</organism>
<dbReference type="Proteomes" id="UP000076476">
    <property type="component" value="Unassembled WGS sequence"/>
</dbReference>
<sequence length="76" mass="8624">MWNRRLKSGIGLIKKQNKAKTGSLLSADPSDPTGRAVFPLFSRIPPVPMKQISFTQVNTECMYSVLTINNRLFEKR</sequence>
<accession>A0A165WPX0</accession>
<dbReference type="RefSeq" id="WP_063389151.1">
    <property type="nucleotide sequence ID" value="NZ_QURG01000077.1"/>
</dbReference>
<evidence type="ECO:0000313" key="3">
    <source>
        <dbReference type="Proteomes" id="UP000076476"/>
    </source>
</evidence>
<dbReference type="EMBL" id="CP017703">
    <property type="protein sequence ID" value="ASS89154.1"/>
    <property type="molecule type" value="Genomic_DNA"/>
</dbReference>
<dbReference type="Proteomes" id="UP000214606">
    <property type="component" value="Chromosome"/>
</dbReference>
<reference evidence="2 3" key="1">
    <citation type="submission" date="2016-04" db="EMBL/GenBank/DDBJ databases">
        <title>Draft genome sequence of Aeribacillus pallidus 8m3 from petroleum reservoir.</title>
        <authorList>
            <person name="Poltaraus A.B."/>
            <person name="Nazina T.N."/>
            <person name="Tourova T.P."/>
            <person name="Malakho S.M."/>
            <person name="Korshunova A.V."/>
            <person name="Sokolova D.S."/>
        </authorList>
    </citation>
    <scope>NUCLEOTIDE SEQUENCE [LARGE SCALE GENOMIC DNA]</scope>
    <source>
        <strain evidence="2 3">8m3</strain>
    </source>
</reference>
<reference evidence="1 4" key="2">
    <citation type="submission" date="2016-10" db="EMBL/GenBank/DDBJ databases">
        <title>The whole genome sequencing and assembly of Aeribacillus pallidus KCTC3564 strain.</title>
        <authorList>
            <person name="Lee Y.-J."/>
            <person name="Park M.-K."/>
            <person name="Yi H."/>
            <person name="Bahn Y.-S."/>
            <person name="Kim J.F."/>
            <person name="Lee D.-W."/>
        </authorList>
    </citation>
    <scope>NUCLEOTIDE SEQUENCE [LARGE SCALE GENOMIC DNA]</scope>
    <source>
        <strain evidence="1 4">KCTC3564</strain>
    </source>
</reference>
<evidence type="ECO:0000313" key="1">
    <source>
        <dbReference type="EMBL" id="ASS89154.1"/>
    </source>
</evidence>
<gene>
    <name evidence="1" type="ORF">AP3564_01720</name>
    <name evidence="2" type="ORF">AZI98_15410</name>
</gene>